<dbReference type="InterPro" id="IPR052019">
    <property type="entry name" value="F420H2_bilvrd_red/Heme_oxyg"/>
</dbReference>
<keyword evidence="1" id="KW-0560">Oxidoreductase</keyword>
<evidence type="ECO:0000313" key="3">
    <source>
        <dbReference type="EMBL" id="TCO33436.1"/>
    </source>
</evidence>
<dbReference type="AlphaFoldDB" id="A0A4R2HR93"/>
<comment type="caution">
    <text evidence="3">The sequence shown here is derived from an EMBL/GenBank/DDBJ whole genome shotgun (WGS) entry which is preliminary data.</text>
</comment>
<dbReference type="PANTHER" id="PTHR35176">
    <property type="entry name" value="HEME OXYGENASE HI_0854-RELATED"/>
    <property type="match status" value="1"/>
</dbReference>
<dbReference type="GO" id="GO:0070967">
    <property type="term" value="F:coenzyme F420 binding"/>
    <property type="evidence" value="ECO:0007669"/>
    <property type="project" value="TreeGrafter"/>
</dbReference>
<dbReference type="GO" id="GO:0005829">
    <property type="term" value="C:cytosol"/>
    <property type="evidence" value="ECO:0007669"/>
    <property type="project" value="TreeGrafter"/>
</dbReference>
<keyword evidence="4" id="KW-1185">Reference proteome</keyword>
<sequence>MSIFTASELAYLGQQKLGRLATKAPGGTLQNNPVGYFVNAEEGYIDIGGHGMGGSRKFHNVQADPQVSLVVDDLSTEQGWVVRGVEIRGRSEAIADVEPPMPGFSREIIRIYPERILSWGLDGSSRRNVA</sequence>
<dbReference type="EMBL" id="SLWN01000003">
    <property type="protein sequence ID" value="TCO33436.1"/>
    <property type="molecule type" value="Genomic_DNA"/>
</dbReference>
<dbReference type="Pfam" id="PF01243">
    <property type="entry name" value="PNPOx_N"/>
    <property type="match status" value="1"/>
</dbReference>
<accession>A0A4R2HR93</accession>
<name>A0A4R2HR93_9ACTN</name>
<reference evidence="3 4" key="1">
    <citation type="journal article" date="2015" name="Stand. Genomic Sci.">
        <title>Genomic Encyclopedia of Bacterial and Archaeal Type Strains, Phase III: the genomes of soil and plant-associated and newly described type strains.</title>
        <authorList>
            <person name="Whitman W.B."/>
            <person name="Woyke T."/>
            <person name="Klenk H.P."/>
            <person name="Zhou Y."/>
            <person name="Lilburn T.G."/>
            <person name="Beck B.J."/>
            <person name="De Vos P."/>
            <person name="Vandamme P."/>
            <person name="Eisen J.A."/>
            <person name="Garrity G."/>
            <person name="Hugenholtz P."/>
            <person name="Kyrpides N.C."/>
        </authorList>
    </citation>
    <scope>NUCLEOTIDE SEQUENCE [LARGE SCALE GENOMIC DNA]</scope>
    <source>
        <strain evidence="3 4">VKM Ac-2572</strain>
    </source>
</reference>
<dbReference type="Proteomes" id="UP000294508">
    <property type="component" value="Unassembled WGS sequence"/>
</dbReference>
<dbReference type="SUPFAM" id="SSF50475">
    <property type="entry name" value="FMN-binding split barrel"/>
    <property type="match status" value="1"/>
</dbReference>
<evidence type="ECO:0000259" key="2">
    <source>
        <dbReference type="Pfam" id="PF01243"/>
    </source>
</evidence>
<dbReference type="InterPro" id="IPR024031">
    <property type="entry name" value="MSMEG_5819/OxyR"/>
</dbReference>
<proteinExistence type="predicted"/>
<feature type="domain" description="Pyridoxamine 5'-phosphate oxidase N-terminal" evidence="2">
    <location>
        <begin position="10"/>
        <end position="110"/>
    </location>
</feature>
<dbReference type="RefSeq" id="WP_132208892.1">
    <property type="nucleotide sequence ID" value="NZ_SLWN01000003.1"/>
</dbReference>
<dbReference type="Gene3D" id="2.30.110.10">
    <property type="entry name" value="Electron Transport, Fmn-binding Protein, Chain A"/>
    <property type="match status" value="1"/>
</dbReference>
<dbReference type="PANTHER" id="PTHR35176:SF6">
    <property type="entry name" value="HEME OXYGENASE HI_0854-RELATED"/>
    <property type="match status" value="1"/>
</dbReference>
<gene>
    <name evidence="3" type="ORF">EV652_103437</name>
</gene>
<dbReference type="InterPro" id="IPR011576">
    <property type="entry name" value="Pyridox_Oxase_N"/>
</dbReference>
<dbReference type="NCBIfam" id="TIGR04023">
    <property type="entry name" value="PPOX_MSMEG_5819"/>
    <property type="match status" value="1"/>
</dbReference>
<dbReference type="GO" id="GO:0016627">
    <property type="term" value="F:oxidoreductase activity, acting on the CH-CH group of donors"/>
    <property type="evidence" value="ECO:0007669"/>
    <property type="project" value="TreeGrafter"/>
</dbReference>
<protein>
    <submittedName>
        <fullName evidence="3">Pyridoxamine 5'-phosphate oxidase family protein</fullName>
    </submittedName>
</protein>
<evidence type="ECO:0000313" key="4">
    <source>
        <dbReference type="Proteomes" id="UP000294508"/>
    </source>
</evidence>
<evidence type="ECO:0000256" key="1">
    <source>
        <dbReference type="ARBA" id="ARBA00023002"/>
    </source>
</evidence>
<organism evidence="3 4">
    <name type="scientific">Kribbella steppae</name>
    <dbReference type="NCBI Taxonomy" id="2512223"/>
    <lineage>
        <taxon>Bacteria</taxon>
        <taxon>Bacillati</taxon>
        <taxon>Actinomycetota</taxon>
        <taxon>Actinomycetes</taxon>
        <taxon>Propionibacteriales</taxon>
        <taxon>Kribbellaceae</taxon>
        <taxon>Kribbella</taxon>
    </lineage>
</organism>
<dbReference type="OrthoDB" id="3693562at2"/>
<dbReference type="InterPro" id="IPR012349">
    <property type="entry name" value="Split_barrel_FMN-bd"/>
</dbReference>